<dbReference type="SUPFAM" id="SSF54523">
    <property type="entry name" value="Pili subunits"/>
    <property type="match status" value="1"/>
</dbReference>
<evidence type="ECO:0000256" key="6">
    <source>
        <dbReference type="SAM" id="Phobius"/>
    </source>
</evidence>
<evidence type="ECO:0000313" key="7">
    <source>
        <dbReference type="EMBL" id="SEK93293.1"/>
    </source>
</evidence>
<dbReference type="NCBIfam" id="TIGR02532">
    <property type="entry name" value="IV_pilin_GFxxxE"/>
    <property type="match status" value="1"/>
</dbReference>
<dbReference type="InterPro" id="IPR045584">
    <property type="entry name" value="Pilin-like"/>
</dbReference>
<dbReference type="Pfam" id="PF07963">
    <property type="entry name" value="N_methyl"/>
    <property type="match status" value="1"/>
</dbReference>
<evidence type="ECO:0000256" key="3">
    <source>
        <dbReference type="ARBA" id="ARBA00022692"/>
    </source>
</evidence>
<organism evidence="7 8">
    <name type="scientific">Colwellia chukchiensis</name>
    <dbReference type="NCBI Taxonomy" id="641665"/>
    <lineage>
        <taxon>Bacteria</taxon>
        <taxon>Pseudomonadati</taxon>
        <taxon>Pseudomonadota</taxon>
        <taxon>Gammaproteobacteria</taxon>
        <taxon>Alteromonadales</taxon>
        <taxon>Colwelliaceae</taxon>
        <taxon>Colwellia</taxon>
    </lineage>
</organism>
<dbReference type="PANTHER" id="PTHR30093:SF44">
    <property type="entry name" value="TYPE II SECRETION SYSTEM CORE PROTEIN G"/>
    <property type="match status" value="1"/>
</dbReference>
<dbReference type="PROSITE" id="PS00409">
    <property type="entry name" value="PROKAR_NTER_METHYL"/>
    <property type="match status" value="1"/>
</dbReference>
<sequence length="136" mass="14264">MAKIRGFTLIELLIVVAIIGLLAAIAVPSYQNYSDRARFATIISASVPARKKIDLCIQTSSLNNCSKSKVDLGWSKATLVDKVTISGGAKEITITVTPEPLGGIKATDTYILVGSETNGTVKWSDTTGGCKASGLC</sequence>
<dbReference type="Gene3D" id="3.30.700.10">
    <property type="entry name" value="Glycoprotein, Type 4 Pilin"/>
    <property type="match status" value="1"/>
</dbReference>
<keyword evidence="3 6" id="KW-0812">Transmembrane</keyword>
<reference evidence="8" key="1">
    <citation type="submission" date="2016-10" db="EMBL/GenBank/DDBJ databases">
        <authorList>
            <person name="Varghese N."/>
            <person name="Submissions S."/>
        </authorList>
    </citation>
    <scope>NUCLEOTIDE SEQUENCE [LARGE SCALE GENOMIC DNA]</scope>
    <source>
        <strain evidence="8">CGMCC 1.9127</strain>
    </source>
</reference>
<evidence type="ECO:0000313" key="8">
    <source>
        <dbReference type="Proteomes" id="UP000199297"/>
    </source>
</evidence>
<gene>
    <name evidence="7" type="ORF">SAMN05216262_10427</name>
</gene>
<dbReference type="Proteomes" id="UP000199297">
    <property type="component" value="Unassembled WGS sequence"/>
</dbReference>
<dbReference type="PANTHER" id="PTHR30093">
    <property type="entry name" value="GENERAL SECRETION PATHWAY PROTEIN G"/>
    <property type="match status" value="1"/>
</dbReference>
<protein>
    <submittedName>
        <fullName evidence="7">Type IV pilus assembly protein PilA</fullName>
    </submittedName>
</protein>
<evidence type="ECO:0000256" key="2">
    <source>
        <dbReference type="ARBA" id="ARBA00022481"/>
    </source>
</evidence>
<dbReference type="AlphaFoldDB" id="A0A1H7L2J9"/>
<dbReference type="InterPro" id="IPR012902">
    <property type="entry name" value="N_methyl_site"/>
</dbReference>
<dbReference type="STRING" id="641665.GCA_002104455_02980"/>
<accession>A0A1H7L2J9</accession>
<keyword evidence="2" id="KW-0488">Methylation</keyword>
<dbReference type="RefSeq" id="WP_085284494.1">
    <property type="nucleotide sequence ID" value="NZ_FOBI01000004.1"/>
</dbReference>
<keyword evidence="8" id="KW-1185">Reference proteome</keyword>
<evidence type="ECO:0000256" key="1">
    <source>
        <dbReference type="ARBA" id="ARBA00004167"/>
    </source>
</evidence>
<feature type="transmembrane region" description="Helical" evidence="6">
    <location>
        <begin position="12"/>
        <end position="30"/>
    </location>
</feature>
<keyword evidence="4 6" id="KW-1133">Transmembrane helix</keyword>
<name>A0A1H7L2J9_9GAMM</name>
<dbReference type="GO" id="GO:0016020">
    <property type="term" value="C:membrane"/>
    <property type="evidence" value="ECO:0007669"/>
    <property type="project" value="UniProtKB-SubCell"/>
</dbReference>
<dbReference type="EMBL" id="FOBI01000004">
    <property type="protein sequence ID" value="SEK93293.1"/>
    <property type="molecule type" value="Genomic_DNA"/>
</dbReference>
<evidence type="ECO:0000256" key="5">
    <source>
        <dbReference type="ARBA" id="ARBA00023136"/>
    </source>
</evidence>
<keyword evidence="5 6" id="KW-0472">Membrane</keyword>
<proteinExistence type="predicted"/>
<evidence type="ECO:0000256" key="4">
    <source>
        <dbReference type="ARBA" id="ARBA00022989"/>
    </source>
</evidence>
<dbReference type="OrthoDB" id="5918848at2"/>
<comment type="subcellular location">
    <subcellularLocation>
        <location evidence="1">Membrane</location>
        <topology evidence="1">Single-pass membrane protein</topology>
    </subcellularLocation>
</comment>